<protein>
    <submittedName>
        <fullName evidence="6">Uncharacterized protein</fullName>
    </submittedName>
</protein>
<name>A0ABN7AAH5_9HEMI</name>
<evidence type="ECO:0000256" key="1">
    <source>
        <dbReference type="ARBA" id="ARBA00004651"/>
    </source>
</evidence>
<organism evidence="6 7">
    <name type="scientific">Nesidiocoris tenuis</name>
    <dbReference type="NCBI Taxonomy" id="355587"/>
    <lineage>
        <taxon>Eukaryota</taxon>
        <taxon>Metazoa</taxon>
        <taxon>Ecdysozoa</taxon>
        <taxon>Arthropoda</taxon>
        <taxon>Hexapoda</taxon>
        <taxon>Insecta</taxon>
        <taxon>Pterygota</taxon>
        <taxon>Neoptera</taxon>
        <taxon>Paraneoptera</taxon>
        <taxon>Hemiptera</taxon>
        <taxon>Heteroptera</taxon>
        <taxon>Panheteroptera</taxon>
        <taxon>Cimicomorpha</taxon>
        <taxon>Miridae</taxon>
        <taxon>Dicyphina</taxon>
        <taxon>Nesidiocoris</taxon>
    </lineage>
</organism>
<dbReference type="EMBL" id="AP028909">
    <property type="protein sequence ID" value="BES89316.1"/>
    <property type="molecule type" value="Genomic_DNA"/>
</dbReference>
<evidence type="ECO:0000256" key="4">
    <source>
        <dbReference type="ARBA" id="ARBA00022989"/>
    </source>
</evidence>
<keyword evidence="2" id="KW-1003">Cell membrane</keyword>
<evidence type="ECO:0000313" key="7">
    <source>
        <dbReference type="Proteomes" id="UP001307889"/>
    </source>
</evidence>
<accession>A0ABN7AAH5</accession>
<dbReference type="InterPro" id="IPR013604">
    <property type="entry name" value="7TM_chemorcpt"/>
</dbReference>
<evidence type="ECO:0000256" key="3">
    <source>
        <dbReference type="ARBA" id="ARBA00022692"/>
    </source>
</evidence>
<keyword evidence="5" id="KW-0472">Membrane</keyword>
<proteinExistence type="predicted"/>
<evidence type="ECO:0000256" key="5">
    <source>
        <dbReference type="ARBA" id="ARBA00023136"/>
    </source>
</evidence>
<dbReference type="Pfam" id="PF08395">
    <property type="entry name" value="7tm_7"/>
    <property type="match status" value="1"/>
</dbReference>
<keyword evidence="4" id="KW-1133">Transmembrane helix</keyword>
<evidence type="ECO:0000313" key="6">
    <source>
        <dbReference type="EMBL" id="BES89316.1"/>
    </source>
</evidence>
<comment type="subcellular location">
    <subcellularLocation>
        <location evidence="1">Cell membrane</location>
        <topology evidence="1">Multi-pass membrane protein</topology>
    </subcellularLocation>
</comment>
<keyword evidence="3" id="KW-0812">Transmembrane</keyword>
<sequence length="172" mass="19770">MFTNFEWNTIYIREVDILGEPPPFISSKRFSLKMLKEPTASTFELEGYLKILHLLGYWPRSSDHSKCSRIFRNIDYIAWTAFIALPELMIIHTGQKIINAANYFSEKFFNYILHEEDENLIGRPIVLLYATGNKSLALTACNFTIVDHKLGLTLCTACITYFIVLVQFGGSE</sequence>
<dbReference type="Proteomes" id="UP001307889">
    <property type="component" value="Chromosome 1"/>
</dbReference>
<keyword evidence="7" id="KW-1185">Reference proteome</keyword>
<evidence type="ECO:0000256" key="2">
    <source>
        <dbReference type="ARBA" id="ARBA00022475"/>
    </source>
</evidence>
<reference evidence="6 7" key="1">
    <citation type="submission" date="2023-09" db="EMBL/GenBank/DDBJ databases">
        <title>Nesidiocoris tenuis whole genome shotgun sequence.</title>
        <authorList>
            <person name="Shibata T."/>
            <person name="Shimoda M."/>
            <person name="Kobayashi T."/>
            <person name="Uehara T."/>
        </authorList>
    </citation>
    <scope>NUCLEOTIDE SEQUENCE [LARGE SCALE GENOMIC DNA]</scope>
    <source>
        <strain evidence="6 7">Japan</strain>
    </source>
</reference>
<gene>
    <name evidence="6" type="ORF">NTJ_02123</name>
</gene>